<feature type="compositionally biased region" description="Polar residues" evidence="1">
    <location>
        <begin position="102"/>
        <end position="126"/>
    </location>
</feature>
<evidence type="ECO:0000256" key="2">
    <source>
        <dbReference type="SAM" id="Phobius"/>
    </source>
</evidence>
<proteinExistence type="predicted"/>
<dbReference type="InterPro" id="IPR035437">
    <property type="entry name" value="SNase_OB-fold_sf"/>
</dbReference>
<keyword evidence="2" id="KW-0812">Transmembrane</keyword>
<evidence type="ECO:0000313" key="4">
    <source>
        <dbReference type="Proteomes" id="UP000265916"/>
    </source>
</evidence>
<accession>A0A3A1YSH1</accession>
<comment type="caution">
    <text evidence="3">The sequence shown here is derived from an EMBL/GenBank/DDBJ whole genome shotgun (WGS) entry which is preliminary data.</text>
</comment>
<evidence type="ECO:0000313" key="3">
    <source>
        <dbReference type="EMBL" id="RIY40446.1"/>
    </source>
</evidence>
<keyword evidence="4" id="KW-1185">Reference proteome</keyword>
<dbReference type="AlphaFoldDB" id="A0A3A1YSH1"/>
<feature type="transmembrane region" description="Helical" evidence="2">
    <location>
        <begin position="40"/>
        <end position="57"/>
    </location>
</feature>
<sequence>MQKSPHDYIDDLPEDQLNPEQRMRRKMAAEYRKRTRRRQMVLYPLLMLVFAACVYYYDQQEQHKQQQGLTVSIGQQASQQTSTAEVNSTNSNQDQVANNTNNEQAKAETTNAQASHSQTNDNSQPTAKLEPAPVDYSKLPFFNIGELGEVGLEPNYMEYAPNANFVKVLPTCKVTKIISGNSFTCTYVPTGKSINVELLGIQVYTTNTNDSYAKTLGTFAQEKLQTMIDLDDQNHQVYLQVNAQTTENTYIATAYNILGANLNYTMLLNGYAFLESNLGLDSTWKQSFALAAAKAQDEKIGMYETSDWLNGQSVVPPQK</sequence>
<reference evidence="3 4" key="1">
    <citation type="submission" date="2017-08" db="EMBL/GenBank/DDBJ databases">
        <title>Reclassification of Bisgaard taxon 37 and 44.</title>
        <authorList>
            <person name="Christensen H."/>
        </authorList>
    </citation>
    <scope>NUCLEOTIDE SEQUENCE [LARGE SCALE GENOMIC DNA]</scope>
    <source>
        <strain evidence="3 4">111</strain>
    </source>
</reference>
<protein>
    <submittedName>
        <fullName evidence="3">Uncharacterized protein</fullName>
    </submittedName>
</protein>
<feature type="region of interest" description="Disordered" evidence="1">
    <location>
        <begin position="102"/>
        <end position="130"/>
    </location>
</feature>
<organism evidence="3 4">
    <name type="scientific">Psittacicella hinzii</name>
    <dbReference type="NCBI Taxonomy" id="2028575"/>
    <lineage>
        <taxon>Bacteria</taxon>
        <taxon>Pseudomonadati</taxon>
        <taxon>Pseudomonadota</taxon>
        <taxon>Gammaproteobacteria</taxon>
        <taxon>Pasteurellales</taxon>
        <taxon>Psittacicellaceae</taxon>
        <taxon>Psittacicella</taxon>
    </lineage>
</organism>
<dbReference type="EMBL" id="NRJG01000009">
    <property type="protein sequence ID" value="RIY40446.1"/>
    <property type="molecule type" value="Genomic_DNA"/>
</dbReference>
<dbReference type="OrthoDB" id="5678870at2"/>
<name>A0A3A1YSH1_9GAMM</name>
<gene>
    <name evidence="3" type="ORF">CKF58_00580</name>
</gene>
<dbReference type="SUPFAM" id="SSF50199">
    <property type="entry name" value="Staphylococcal nuclease"/>
    <property type="match status" value="1"/>
</dbReference>
<keyword evidence="2" id="KW-1133">Transmembrane helix</keyword>
<dbReference type="Gene3D" id="2.40.50.90">
    <property type="match status" value="1"/>
</dbReference>
<dbReference type="RefSeq" id="WP_119530050.1">
    <property type="nucleotide sequence ID" value="NZ_JBHSSP010000032.1"/>
</dbReference>
<dbReference type="Proteomes" id="UP000265916">
    <property type="component" value="Unassembled WGS sequence"/>
</dbReference>
<evidence type="ECO:0000256" key="1">
    <source>
        <dbReference type="SAM" id="MobiDB-lite"/>
    </source>
</evidence>
<keyword evidence="2" id="KW-0472">Membrane</keyword>